<feature type="compositionally biased region" description="Low complexity" evidence="1">
    <location>
        <begin position="50"/>
        <end position="60"/>
    </location>
</feature>
<geneLocation type="plasmid" evidence="2 3">
    <name>pRHL1</name>
</geneLocation>
<evidence type="ECO:0000313" key="2">
    <source>
        <dbReference type="EMBL" id="ABG99863.1"/>
    </source>
</evidence>
<dbReference type="KEGG" id="rha:RHA1_ro08819"/>
<proteinExistence type="predicted"/>
<gene>
    <name evidence="2" type="ordered locus">RHA1_ro08819</name>
</gene>
<sequence>MTEPGGPDASAAARRGQQTPLGVDADQIPRRVGEPETATIFDGGGGQDAQGVLQQQVPGVPDGGEHLAGDLNQPPITLVAHPLQMLIGGAAQPAAHRRLRAVHPLGDTPESYAFYFVGQRISDDFGGAARGACRAVGNRIWVAPQSRQRTGCGRTVTVAVPSERTVRTRPSPGHPTLAGRAPHGAGVEVGVGLLEPANDDHSR</sequence>
<dbReference type="EMBL" id="CP000432">
    <property type="protein sequence ID" value="ABG99863.1"/>
    <property type="molecule type" value="Genomic_DNA"/>
</dbReference>
<dbReference type="AlphaFoldDB" id="Q0RXX3"/>
<organism evidence="2 3">
    <name type="scientific">Rhodococcus jostii (strain RHA1)</name>
    <dbReference type="NCBI Taxonomy" id="101510"/>
    <lineage>
        <taxon>Bacteria</taxon>
        <taxon>Bacillati</taxon>
        <taxon>Actinomycetota</taxon>
        <taxon>Actinomycetes</taxon>
        <taxon>Mycobacteriales</taxon>
        <taxon>Nocardiaceae</taxon>
        <taxon>Rhodococcus</taxon>
    </lineage>
</organism>
<dbReference type="Proteomes" id="UP000008710">
    <property type="component" value="Plasmid pRHL1"/>
</dbReference>
<accession>Q0RXX3</accession>
<dbReference type="HOGENOM" id="CLU_1348049_0_0_11"/>
<keyword evidence="2" id="KW-0614">Plasmid</keyword>
<name>Q0RXX3_RHOJR</name>
<evidence type="ECO:0000256" key="1">
    <source>
        <dbReference type="SAM" id="MobiDB-lite"/>
    </source>
</evidence>
<protein>
    <submittedName>
        <fullName evidence="2">Uncharacterized protein</fullName>
    </submittedName>
</protein>
<reference evidence="3" key="1">
    <citation type="journal article" date="2006" name="Proc. Natl. Acad. Sci. U.S.A.">
        <title>The complete genome of Rhodococcus sp. RHA1 provides insights into a catabolic powerhouse.</title>
        <authorList>
            <person name="McLeod M.P."/>
            <person name="Warren R.L."/>
            <person name="Hsiao W.W.L."/>
            <person name="Araki N."/>
            <person name="Myhre M."/>
            <person name="Fernandes C."/>
            <person name="Miyazawa D."/>
            <person name="Wong W."/>
            <person name="Lillquist A.L."/>
            <person name="Wang D."/>
            <person name="Dosanjh M."/>
            <person name="Hara H."/>
            <person name="Petrescu A."/>
            <person name="Morin R.D."/>
            <person name="Yang G."/>
            <person name="Stott J.M."/>
            <person name="Schein J.E."/>
            <person name="Shin H."/>
            <person name="Smailus D."/>
            <person name="Siddiqui A.S."/>
            <person name="Marra M.A."/>
            <person name="Jones S.J.M."/>
            <person name="Holt R."/>
            <person name="Brinkman F.S.L."/>
            <person name="Miyauchi K."/>
            <person name="Fukuda M."/>
            <person name="Davies J.E."/>
            <person name="Mohn W.W."/>
            <person name="Eltis L.D."/>
        </authorList>
    </citation>
    <scope>NUCLEOTIDE SEQUENCE [LARGE SCALE GENOMIC DNA]</scope>
    <source>
        <strain evidence="3">RHA1</strain>
    </source>
</reference>
<feature type="region of interest" description="Disordered" evidence="1">
    <location>
        <begin position="1"/>
        <end position="72"/>
    </location>
</feature>
<evidence type="ECO:0000313" key="3">
    <source>
        <dbReference type="Proteomes" id="UP000008710"/>
    </source>
</evidence>